<accession>A0AC61NGV5</accession>
<gene>
    <name evidence="1" type="ORF">K4L44_03165</name>
</gene>
<evidence type="ECO:0000313" key="1">
    <source>
        <dbReference type="EMBL" id="QZE14875.1"/>
    </source>
</evidence>
<dbReference type="Proteomes" id="UP000826212">
    <property type="component" value="Chromosome"/>
</dbReference>
<dbReference type="EMBL" id="CP081303">
    <property type="protein sequence ID" value="QZE14875.1"/>
    <property type="molecule type" value="Genomic_DNA"/>
</dbReference>
<protein>
    <submittedName>
        <fullName evidence="1">Uncharacterized protein</fullName>
    </submittedName>
</protein>
<keyword evidence="2" id="KW-1185">Reference proteome</keyword>
<sequence>MMKRVLILIVLCLGIQVGVKAQKAIGLRLGGGNGYGTEFSFQYGLTQNNRLQADLGINGGDNWGGWSLVGTYQWIHHLEGNFRWYYGVGAGLGSWYNKNGGTNSNTGVYISLDGICGIEYMFPDIPLQLAVDTRPYIGFINSRGFKMDLAISARFLF</sequence>
<name>A0AC61NGV5_9BACT</name>
<evidence type="ECO:0000313" key="2">
    <source>
        <dbReference type="Proteomes" id="UP000826212"/>
    </source>
</evidence>
<reference evidence="1" key="1">
    <citation type="submission" date="2021-08" db="EMBL/GenBank/DDBJ databases">
        <title>Novel anaerobic bacterium isolated from sea squirt in East Sea, Republic of Korea.</title>
        <authorList>
            <person name="Nguyen T.H."/>
            <person name="Li Z."/>
            <person name="Lee Y.-J."/>
            <person name="Ko J."/>
            <person name="Kim S.-G."/>
        </authorList>
    </citation>
    <scope>NUCLEOTIDE SEQUENCE</scope>
    <source>
        <strain evidence="1">KCTC 25031</strain>
    </source>
</reference>
<proteinExistence type="predicted"/>
<organism evidence="1 2">
    <name type="scientific">Halosquirtibacter laminarini</name>
    <dbReference type="NCBI Taxonomy" id="3374600"/>
    <lineage>
        <taxon>Bacteria</taxon>
        <taxon>Pseudomonadati</taxon>
        <taxon>Bacteroidota</taxon>
        <taxon>Bacteroidia</taxon>
        <taxon>Marinilabiliales</taxon>
        <taxon>Prolixibacteraceae</taxon>
        <taxon>Halosquirtibacter</taxon>
    </lineage>
</organism>